<dbReference type="SUPFAM" id="SSF48371">
    <property type="entry name" value="ARM repeat"/>
    <property type="match status" value="1"/>
</dbReference>
<dbReference type="InterPro" id="IPR011989">
    <property type="entry name" value="ARM-like"/>
</dbReference>
<reference evidence="5" key="1">
    <citation type="submission" date="2017-02" db="UniProtKB">
        <authorList>
            <consortium name="WormBaseParasite"/>
        </authorList>
    </citation>
    <scope>IDENTIFICATION</scope>
</reference>
<dbReference type="SMART" id="SM00185">
    <property type="entry name" value="ARM"/>
    <property type="match status" value="6"/>
</dbReference>
<proteinExistence type="predicted"/>
<feature type="region of interest" description="Disordered" evidence="3">
    <location>
        <begin position="938"/>
        <end position="963"/>
    </location>
</feature>
<dbReference type="PANTHER" id="PTHR45976">
    <property type="entry name" value="ARMADILLO SEGMENT POLARITY PROTEIN"/>
    <property type="match status" value="1"/>
</dbReference>
<evidence type="ECO:0000256" key="2">
    <source>
        <dbReference type="PROSITE-ProRule" id="PRU00259"/>
    </source>
</evidence>
<sequence>MDGSPHEYGPHCSPVSLRNTVAPEDRSVLSSRLPLKSNCNIASSSQIVQQQQMAAEHPPISSFSSNAPSVTSNNSVHSQSTSTVLQPQLPLYQSSLSTKAPPNGSAFMFRVQMWANNFDSGVHSMNHSAAPSVLSMSSLCAGSQMSTVSEDASTHLDLTDQQQLKFENIPANIGRGAQEGETRKAIPEVIHLLSDHDEVVVQRAATMVQNIAKMDSEQPNYAKPWINGLEVVPLLKKLLHTHPNSPGIIKAALGALFQISSRTDGLESILRVNDETNGDLLVSVIQHIKFNGGSARYAILTFHTIIAEKSKASRNIECARAAGALQAVTAFLDREANEKLLSVLIECVKILCDRCERQREIFIQLNGPAKVFHILRTFRYESLLWRSTALIRMLSNTDPRAIVASGGYDVLPFLLNHASQRVVTTALECIRNMSDVVTKDIDVLKLLDLLLQLLGAMDPSIVLYCVGILSNLLANNQRNKEYVFSRNGINGLFRVLINACNIPANTVSLQQKVEDIQERALATLRHLCVGNSHHVEAQKAVFQPDCAEFLLRKLMEMRPAILKQTLQILSKVVHQDSNLINFREVCIRMSSGDQATFAKQIIVVLQAACRQLPSTQSIEEISVAELISLSLSTLQAMCKDKQLLSQIAYFIKAPAFLYCEGEKAVLLPAFCILQRFIDDDNIKGSALGLLAELATDREMAMNFAADTALISMFQHYSNSRNRVIEMFAQQAYNRSMHERNLSVNGYNTPSQNTRHTTSDPMGHVQPSYGMEYSNEQLPQQQQYSSSPYDSSSSYNNMNFYCPVQPPPVGSAQQYMSPNTGNQQRQNEVMCQEENLLQPSNGVDPPVMYGREGPSQLGVTTTSASMDYLEEQWPQDLSNLSLSENDPFANVFCSQNLDSQPRPHQSIRSNYQSVNRSHEIVPSGNYCCPGPPIMDYGPAESMHVGSPETAGSWQDPLGFSDYQM</sequence>
<dbReference type="InterPro" id="IPR016024">
    <property type="entry name" value="ARM-type_fold"/>
</dbReference>
<evidence type="ECO:0000313" key="4">
    <source>
        <dbReference type="Proteomes" id="UP000046393"/>
    </source>
</evidence>
<evidence type="ECO:0000256" key="3">
    <source>
        <dbReference type="SAM" id="MobiDB-lite"/>
    </source>
</evidence>
<dbReference type="Proteomes" id="UP000046393">
    <property type="component" value="Unplaced"/>
</dbReference>
<accession>A0A0N5AVH8</accession>
<dbReference type="AlphaFoldDB" id="A0A0N5AVH8"/>
<feature type="region of interest" description="Disordered" evidence="3">
    <location>
        <begin position="744"/>
        <end position="769"/>
    </location>
</feature>
<dbReference type="GO" id="GO:0045296">
    <property type="term" value="F:cadherin binding"/>
    <property type="evidence" value="ECO:0007669"/>
    <property type="project" value="InterPro"/>
</dbReference>
<evidence type="ECO:0000256" key="1">
    <source>
        <dbReference type="ARBA" id="ARBA00022473"/>
    </source>
</evidence>
<keyword evidence="4" id="KW-1185">Reference proteome</keyword>
<dbReference type="WBParaSite" id="SMUV_0000889701-mRNA-1">
    <property type="protein sequence ID" value="SMUV_0000889701-mRNA-1"/>
    <property type="gene ID" value="SMUV_0000889701"/>
</dbReference>
<dbReference type="Gene3D" id="1.25.10.10">
    <property type="entry name" value="Leucine-rich Repeat Variant"/>
    <property type="match status" value="1"/>
</dbReference>
<feature type="compositionally biased region" description="Polar residues" evidence="3">
    <location>
        <begin position="61"/>
        <end position="82"/>
    </location>
</feature>
<dbReference type="InterPro" id="IPR000225">
    <property type="entry name" value="Armadillo"/>
</dbReference>
<feature type="compositionally biased region" description="Polar residues" evidence="3">
    <location>
        <begin position="744"/>
        <end position="759"/>
    </location>
</feature>
<organism evidence="4 5">
    <name type="scientific">Syphacia muris</name>
    <dbReference type="NCBI Taxonomy" id="451379"/>
    <lineage>
        <taxon>Eukaryota</taxon>
        <taxon>Metazoa</taxon>
        <taxon>Ecdysozoa</taxon>
        <taxon>Nematoda</taxon>
        <taxon>Chromadorea</taxon>
        <taxon>Rhabditida</taxon>
        <taxon>Spirurina</taxon>
        <taxon>Oxyuridomorpha</taxon>
        <taxon>Oxyuroidea</taxon>
        <taxon>Oxyuridae</taxon>
        <taxon>Syphacia</taxon>
    </lineage>
</organism>
<name>A0A0N5AVH8_9BILA</name>
<dbReference type="InterPro" id="IPR013284">
    <property type="entry name" value="Beta-catenin"/>
</dbReference>
<protein>
    <submittedName>
        <fullName evidence="5">Armadillo/beta-catenin-like repeat protein</fullName>
    </submittedName>
</protein>
<dbReference type="PROSITE" id="PS50176">
    <property type="entry name" value="ARM_REPEAT"/>
    <property type="match status" value="1"/>
</dbReference>
<feature type="region of interest" description="Disordered" evidence="3">
    <location>
        <begin position="47"/>
        <end position="82"/>
    </location>
</feature>
<feature type="repeat" description="ARM" evidence="2">
    <location>
        <begin position="230"/>
        <end position="271"/>
    </location>
</feature>
<evidence type="ECO:0000313" key="5">
    <source>
        <dbReference type="WBParaSite" id="SMUV_0000889701-mRNA-1"/>
    </source>
</evidence>
<keyword evidence="1" id="KW-0217">Developmental protein</keyword>
<dbReference type="GO" id="GO:0007155">
    <property type="term" value="P:cell adhesion"/>
    <property type="evidence" value="ECO:0007669"/>
    <property type="project" value="InterPro"/>
</dbReference>
<dbReference type="STRING" id="451379.A0A0N5AVH8"/>